<comment type="caution">
    <text evidence="4">The sequence shown here is derived from an EMBL/GenBank/DDBJ whole genome shotgun (WGS) entry which is preliminary data.</text>
</comment>
<evidence type="ECO:0000313" key="5">
    <source>
        <dbReference type="Proteomes" id="UP000722791"/>
    </source>
</evidence>
<evidence type="ECO:0000256" key="1">
    <source>
        <dbReference type="SAM" id="MobiDB-lite"/>
    </source>
</evidence>
<keyword evidence="6" id="KW-1185">Reference proteome</keyword>
<name>A0A8J4GHH6_9CHLO</name>
<reference evidence="4" key="1">
    <citation type="journal article" date="2021" name="Proc. Natl. Acad. Sci. U.S.A.">
        <title>Three genomes in the algal genus Volvox reveal the fate of a haploid sex-determining region after a transition to homothallism.</title>
        <authorList>
            <person name="Yamamoto K."/>
            <person name="Hamaji T."/>
            <person name="Kawai-Toyooka H."/>
            <person name="Matsuzaki R."/>
            <person name="Takahashi F."/>
            <person name="Nishimura Y."/>
            <person name="Kawachi M."/>
            <person name="Noguchi H."/>
            <person name="Minakuchi Y."/>
            <person name="Umen J.G."/>
            <person name="Toyoda A."/>
            <person name="Nozaki H."/>
        </authorList>
    </citation>
    <scope>NUCLEOTIDE SEQUENCE</scope>
    <source>
        <strain evidence="4">NIES-3785</strain>
        <strain evidence="3">NIES-3786</strain>
    </source>
</reference>
<dbReference type="Proteomes" id="UP000747110">
    <property type="component" value="Unassembled WGS sequence"/>
</dbReference>
<dbReference type="AlphaFoldDB" id="A0A8J4GHH6"/>
<dbReference type="EMBL" id="BNCQ01000023">
    <property type="protein sequence ID" value="GIM06934.1"/>
    <property type="molecule type" value="Genomic_DNA"/>
</dbReference>
<dbReference type="Proteomes" id="UP000722791">
    <property type="component" value="Unassembled WGS sequence"/>
</dbReference>
<evidence type="ECO:0000313" key="4">
    <source>
        <dbReference type="EMBL" id="GIM06934.1"/>
    </source>
</evidence>
<organism evidence="4 5">
    <name type="scientific">Volvox reticuliferus</name>
    <dbReference type="NCBI Taxonomy" id="1737510"/>
    <lineage>
        <taxon>Eukaryota</taxon>
        <taxon>Viridiplantae</taxon>
        <taxon>Chlorophyta</taxon>
        <taxon>core chlorophytes</taxon>
        <taxon>Chlorophyceae</taxon>
        <taxon>CS clade</taxon>
        <taxon>Chlamydomonadales</taxon>
        <taxon>Volvocaceae</taxon>
        <taxon>Volvox</taxon>
    </lineage>
</organism>
<feature type="domain" description="GRAM" evidence="2">
    <location>
        <begin position="251"/>
        <end position="357"/>
    </location>
</feature>
<dbReference type="InterPro" id="IPR004182">
    <property type="entry name" value="GRAM"/>
</dbReference>
<gene>
    <name evidence="3" type="ORF">Vretifemale_12043</name>
    <name evidence="4" type="ORF">Vretimale_11171</name>
</gene>
<dbReference type="Gene3D" id="2.30.29.30">
    <property type="entry name" value="Pleckstrin-homology domain (PH domain)/Phosphotyrosine-binding domain (PTB)"/>
    <property type="match status" value="1"/>
</dbReference>
<dbReference type="OrthoDB" id="10261837at2759"/>
<feature type="region of interest" description="Disordered" evidence="1">
    <location>
        <begin position="1"/>
        <end position="159"/>
    </location>
</feature>
<evidence type="ECO:0000313" key="3">
    <source>
        <dbReference type="EMBL" id="GIL83474.1"/>
    </source>
</evidence>
<feature type="compositionally biased region" description="Acidic residues" evidence="1">
    <location>
        <begin position="34"/>
        <end position="60"/>
    </location>
</feature>
<dbReference type="InterPro" id="IPR011993">
    <property type="entry name" value="PH-like_dom_sf"/>
</dbReference>
<sequence>MQAGRTQLRPPSSSNSSIEHVELMATSSGTEVGAEVEEEVEYVEEIVEYEDEEVEEEEEEHVVGTSKGQGQVPVCGAVDATVESESKPSSEKAPNAEDKKQDEDETALKIPPSSSAQELSVDAANKSAPAQSRGARTVDSNENKLVQPPDNPSNTTGAGVDLDLKQLEAQAAKVANQVSHLALDVSSKLTAGLRSAFGGAEQASSGAGASLTKLAGGLTSWWGSLDPAPQPQRDETAELVASSNKASGELQQLFGLSPEENLVEHFKCKMLQTYSCNHNSHTPAIQLAFQGTLYVTDRHTCFCVEERGRKAPFKVPHSLVVKATRQRPARKGDLSDVLKLELSNEEWLTFKDFDSGSALDSALALVEHLTESS</sequence>
<accession>A0A8J4GHH6</accession>
<protein>
    <recommendedName>
        <fullName evidence="2">GRAM domain-containing protein</fullName>
    </recommendedName>
</protein>
<proteinExistence type="predicted"/>
<evidence type="ECO:0000259" key="2">
    <source>
        <dbReference type="Pfam" id="PF02893"/>
    </source>
</evidence>
<feature type="compositionally biased region" description="Basic and acidic residues" evidence="1">
    <location>
        <begin position="84"/>
        <end position="102"/>
    </location>
</feature>
<dbReference type="Pfam" id="PF02893">
    <property type="entry name" value="GRAM"/>
    <property type="match status" value="1"/>
</dbReference>
<evidence type="ECO:0000313" key="6">
    <source>
        <dbReference type="Proteomes" id="UP000747110"/>
    </source>
</evidence>
<dbReference type="EMBL" id="BNCP01000026">
    <property type="protein sequence ID" value="GIL83474.1"/>
    <property type="molecule type" value="Genomic_DNA"/>
</dbReference>
<feature type="compositionally biased region" description="Polar residues" evidence="1">
    <location>
        <begin position="9"/>
        <end position="18"/>
    </location>
</feature>